<gene>
    <name evidence="3" type="ORF">EHQ30_17595</name>
</gene>
<dbReference type="Proteomes" id="UP000297891">
    <property type="component" value="Unassembled WGS sequence"/>
</dbReference>
<organism evidence="3 4">
    <name type="scientific">Leptospira brenneri</name>
    <dbReference type="NCBI Taxonomy" id="2023182"/>
    <lineage>
        <taxon>Bacteria</taxon>
        <taxon>Pseudomonadati</taxon>
        <taxon>Spirochaetota</taxon>
        <taxon>Spirochaetia</taxon>
        <taxon>Leptospirales</taxon>
        <taxon>Leptospiraceae</taxon>
        <taxon>Leptospira</taxon>
    </lineage>
</organism>
<accession>A0A2M9Y242</accession>
<proteinExistence type="predicted"/>
<dbReference type="EMBL" id="RQFP01000014">
    <property type="protein sequence ID" value="TGK91995.1"/>
    <property type="molecule type" value="Genomic_DNA"/>
</dbReference>
<dbReference type="GO" id="GO:0016757">
    <property type="term" value="F:glycosyltransferase activity"/>
    <property type="evidence" value="ECO:0007669"/>
    <property type="project" value="InterPro"/>
</dbReference>
<comment type="caution">
    <text evidence="3">The sequence shown here is derived from an EMBL/GenBank/DDBJ whole genome shotgun (WGS) entry which is preliminary data.</text>
</comment>
<dbReference type="InterPro" id="IPR001296">
    <property type="entry name" value="Glyco_trans_1"/>
</dbReference>
<dbReference type="SUPFAM" id="SSF53756">
    <property type="entry name" value="UDP-Glycosyltransferase/glycogen phosphorylase"/>
    <property type="match status" value="1"/>
</dbReference>
<dbReference type="Gene3D" id="3.40.50.2000">
    <property type="entry name" value="Glycogen Phosphorylase B"/>
    <property type="match status" value="1"/>
</dbReference>
<evidence type="ECO:0000313" key="3">
    <source>
        <dbReference type="EMBL" id="TGK91995.1"/>
    </source>
</evidence>
<dbReference type="OrthoDB" id="9797829at2"/>
<evidence type="ECO:0000256" key="1">
    <source>
        <dbReference type="ARBA" id="ARBA00022679"/>
    </source>
</evidence>
<evidence type="ECO:0000259" key="2">
    <source>
        <dbReference type="Pfam" id="PF00534"/>
    </source>
</evidence>
<dbReference type="RefSeq" id="WP_100790812.1">
    <property type="nucleotide sequence ID" value="NZ_NPDQ01000004.1"/>
</dbReference>
<dbReference type="GO" id="GO:0009103">
    <property type="term" value="P:lipopolysaccharide biosynthetic process"/>
    <property type="evidence" value="ECO:0007669"/>
    <property type="project" value="TreeGrafter"/>
</dbReference>
<evidence type="ECO:0000313" key="4">
    <source>
        <dbReference type="Proteomes" id="UP000297891"/>
    </source>
</evidence>
<feature type="domain" description="Glycosyl transferase family 1" evidence="2">
    <location>
        <begin position="186"/>
        <end position="349"/>
    </location>
</feature>
<reference evidence="3" key="1">
    <citation type="journal article" date="2019" name="PLoS Negl. Trop. Dis.">
        <title>Revisiting the worldwide diversity of Leptospira species in the environment.</title>
        <authorList>
            <person name="Vincent A.T."/>
            <person name="Schiettekatte O."/>
            <person name="Bourhy P."/>
            <person name="Veyrier F.J."/>
            <person name="Picardeau M."/>
        </authorList>
    </citation>
    <scope>NUCLEOTIDE SEQUENCE [LARGE SCALE GENOMIC DNA]</scope>
    <source>
        <strain evidence="3">201800277</strain>
    </source>
</reference>
<protein>
    <submittedName>
        <fullName evidence="3">Glycosyltransferase</fullName>
    </submittedName>
</protein>
<dbReference type="PANTHER" id="PTHR46401:SF2">
    <property type="entry name" value="GLYCOSYLTRANSFERASE WBBK-RELATED"/>
    <property type="match status" value="1"/>
</dbReference>
<dbReference type="AlphaFoldDB" id="A0A2M9Y242"/>
<name>A0A2M9Y242_9LEPT</name>
<sequence>MIIGIDASRNKSGGAITHIIGILNSFDVDKHKIEKIHIWSYQKLLDQIPDAPWLKKHSPRFLSFNLIFQLFWQRFLLHREAKKVGCDIMFDSDAGSISKFKPFITMSQDLLNFEKDSLKYYKFGIARIRLFFLYYIQIASFRNSVGTIFLTNYSSKVIQNHTGDLKNYRIIPHGIDDAFGKIHKLKENLSDSEIKILYISPIQEYKNHINVIKAVNVLRSNYPKVSITFAGKIDGDFGRSVMEFSRSIDSSLAFINFVGNIRHDELPTFTKEFDIIVFASSVENMPITLIESMRLGMPIACSDRGPMPEVLKDAGIYFDPDRPDSIEAAIRLLIDNNHLRTSLAKKAREYSLEYTWERCSFETFSFLCDSV</sequence>
<dbReference type="Pfam" id="PF00534">
    <property type="entry name" value="Glycos_transf_1"/>
    <property type="match status" value="1"/>
</dbReference>
<keyword evidence="1 3" id="KW-0808">Transferase</keyword>
<dbReference type="PANTHER" id="PTHR46401">
    <property type="entry name" value="GLYCOSYLTRANSFERASE WBBK-RELATED"/>
    <property type="match status" value="1"/>
</dbReference>
<keyword evidence="4" id="KW-1185">Reference proteome</keyword>